<dbReference type="AlphaFoldDB" id="A0A2H9T8F0"/>
<accession>A0A2H9T8F0</accession>
<protein>
    <recommendedName>
        <fullName evidence="1">HNH nuclease domain-containing protein</fullName>
    </recommendedName>
</protein>
<proteinExistence type="predicted"/>
<comment type="caution">
    <text evidence="2">The sequence shown here is derived from an EMBL/GenBank/DDBJ whole genome shotgun (WGS) entry which is preliminary data.</text>
</comment>
<reference evidence="2" key="1">
    <citation type="journal article" date="2017" name="Appl. Environ. Microbiol.">
        <title>Molecular characterization of an Endozoicomonas-like organism causing infection in king scallop Pecten maximus L.</title>
        <authorList>
            <person name="Cano I."/>
            <person name="van Aerle R."/>
            <person name="Ross S."/>
            <person name="Verner-Jeffreys D.W."/>
            <person name="Paley R.K."/>
            <person name="Rimmer G."/>
            <person name="Ryder D."/>
            <person name="Hooper P."/>
            <person name="Stone D."/>
            <person name="Feist S.W."/>
        </authorList>
    </citation>
    <scope>NUCLEOTIDE SEQUENCE</scope>
</reference>
<evidence type="ECO:0000259" key="1">
    <source>
        <dbReference type="SMART" id="SM00507"/>
    </source>
</evidence>
<gene>
    <name evidence="2" type="ORF">CI610_01521</name>
</gene>
<sequence>MKLSVNFDDLWANVRKMGAEKSDFTSSEVWYPPPINPVHRKAKLEEVKAENGLLSIDGSQVLLYIPDHSKWVSGALQTPRKGNKFHIADCKKLQEMRSQGKYNRYMVTNNLSDTFNIYGTDGTTGNAISGEVKLNVCKQCLNYLNYKGADHASIDERNRIVREFDIGEFFSTYSSLFEYMPEGLAGTGTGYTDNWKEISRRTRRTAHFTCSHCHLDLSDYPELLHVHHANGIKHNNSAANLKVLCCDCHRKEPLHDHMFISHQQTQLINRLRHEQGIILSGYEDWDKVFQYADPALYGILGYARAENYAPPHIGHKLESNRSQTLVELDAAWPKTKFGIYIDKPKEYKNTGWYLLNIKEAMDYFCQKK</sequence>
<name>A0A2H9T8F0_9ZZZZ</name>
<dbReference type="InterPro" id="IPR003615">
    <property type="entry name" value="HNH_nuc"/>
</dbReference>
<dbReference type="CDD" id="cd00085">
    <property type="entry name" value="HNHc"/>
    <property type="match status" value="1"/>
</dbReference>
<evidence type="ECO:0000313" key="2">
    <source>
        <dbReference type="EMBL" id="PJE79515.1"/>
    </source>
</evidence>
<organism evidence="2">
    <name type="scientific">invertebrate metagenome</name>
    <dbReference type="NCBI Taxonomy" id="1711999"/>
    <lineage>
        <taxon>unclassified sequences</taxon>
        <taxon>metagenomes</taxon>
        <taxon>organismal metagenomes</taxon>
    </lineage>
</organism>
<dbReference type="SMART" id="SM00507">
    <property type="entry name" value="HNHc"/>
    <property type="match status" value="1"/>
</dbReference>
<feature type="domain" description="HNH nuclease" evidence="1">
    <location>
        <begin position="198"/>
        <end position="250"/>
    </location>
</feature>
<dbReference type="EMBL" id="NSIT01000064">
    <property type="protein sequence ID" value="PJE79515.1"/>
    <property type="molecule type" value="Genomic_DNA"/>
</dbReference>